<dbReference type="EMBL" id="JAAMAY010000036">
    <property type="protein sequence ID" value="NTC31190.1"/>
    <property type="molecule type" value="Genomic_DNA"/>
</dbReference>
<dbReference type="RefSeq" id="WP_174019123.1">
    <property type="nucleotide sequence ID" value="NZ_JAAMAW010000025.1"/>
</dbReference>
<comment type="caution">
    <text evidence="2">The sequence shown here is derived from an EMBL/GenBank/DDBJ whole genome shotgun (WGS) entry which is preliminary data.</text>
</comment>
<dbReference type="AlphaFoldDB" id="A0AA44F9B6"/>
<sequence length="74" mass="7722">MSVPSVAAEAVPARAGLPFDADDQNRQGTGGFTGSIRLSQQGRFAGQQVSTCADRGPALAQRGWIGRPAARKRP</sequence>
<proteinExistence type="predicted"/>
<dbReference type="Proteomes" id="UP000702952">
    <property type="component" value="Unassembled WGS sequence"/>
</dbReference>
<feature type="region of interest" description="Disordered" evidence="1">
    <location>
        <begin position="1"/>
        <end position="36"/>
    </location>
</feature>
<reference evidence="2" key="1">
    <citation type="journal article" date="2020" name="Science">
        <title>Unexpected conservation and global transmission of agrobacterial virulence plasmids.</title>
        <authorList>
            <person name="Weisberg A.J."/>
            <person name="Davis E.W. 2nd"/>
            <person name="Tabima J."/>
            <person name="Belcher M.S."/>
            <person name="Miller M."/>
            <person name="Kuo C.H."/>
            <person name="Loper J.E."/>
            <person name="Grunwald N.J."/>
            <person name="Putnam M.L."/>
            <person name="Chang J.H."/>
        </authorList>
    </citation>
    <scope>NUCLEOTIDE SEQUENCE</scope>
    <source>
        <strain evidence="2">17-1853-1a</strain>
    </source>
</reference>
<name>A0AA44F9B6_AGRTU</name>
<evidence type="ECO:0000313" key="3">
    <source>
        <dbReference type="Proteomes" id="UP000702952"/>
    </source>
</evidence>
<evidence type="ECO:0000256" key="1">
    <source>
        <dbReference type="SAM" id="MobiDB-lite"/>
    </source>
</evidence>
<organism evidence="2 3">
    <name type="scientific">Agrobacterium tumefaciens</name>
    <dbReference type="NCBI Taxonomy" id="358"/>
    <lineage>
        <taxon>Bacteria</taxon>
        <taxon>Pseudomonadati</taxon>
        <taxon>Pseudomonadota</taxon>
        <taxon>Alphaproteobacteria</taxon>
        <taxon>Hyphomicrobiales</taxon>
        <taxon>Rhizobiaceae</taxon>
        <taxon>Rhizobium/Agrobacterium group</taxon>
        <taxon>Agrobacterium</taxon>
        <taxon>Agrobacterium tumefaciens complex</taxon>
    </lineage>
</organism>
<evidence type="ECO:0000313" key="2">
    <source>
        <dbReference type="EMBL" id="NTC31190.1"/>
    </source>
</evidence>
<gene>
    <name evidence="2" type="ORF">G6M46_23955</name>
</gene>
<feature type="compositionally biased region" description="Low complexity" evidence="1">
    <location>
        <begin position="1"/>
        <end position="15"/>
    </location>
</feature>
<accession>A0AA44F9B6</accession>
<protein>
    <submittedName>
        <fullName evidence="2">Uncharacterized protein</fullName>
    </submittedName>
</protein>